<evidence type="ECO:0008006" key="3">
    <source>
        <dbReference type="Google" id="ProtNLM"/>
    </source>
</evidence>
<accession>A0AAW3T0Y5</accession>
<comment type="caution">
    <text evidence="1">The sequence shown here is derived from an EMBL/GenBank/DDBJ whole genome shotgun (WGS) entry which is preliminary data.</text>
</comment>
<protein>
    <recommendedName>
        <fullName evidence="3">DNA primase</fullName>
    </recommendedName>
</protein>
<organism evidence="1 2">
    <name type="scientific">Curtobacterium pusillum</name>
    <dbReference type="NCBI Taxonomy" id="69373"/>
    <lineage>
        <taxon>Bacteria</taxon>
        <taxon>Bacillati</taxon>
        <taxon>Actinomycetota</taxon>
        <taxon>Actinomycetes</taxon>
        <taxon>Micrococcales</taxon>
        <taxon>Microbacteriaceae</taxon>
        <taxon>Curtobacterium</taxon>
    </lineage>
</organism>
<name>A0AAW3T0Y5_9MICO</name>
<proteinExistence type="predicted"/>
<gene>
    <name evidence="1" type="ORF">FHW23_000082</name>
</gene>
<sequence>MNSGNTIASESLDALRVKRAMECLREHGLTVSVDGATVASTDALPEVTAETQVGLRLGIQGRVARTDESFVYPVALRAADVNRANGEALSDAVARASLSRLMTLVDAGWCEDLPDGRRLRLLGVTARNDREYRAVLSSLATRRTLQDGTVIADIVVGGSTTIAPTITETGTHRLASGEVGVLTPVTHGELAGLGVLLDNLSDARDPRTARSVYDIRAHDEQTNNVRDRYNRGATTEDMTRFLTIAGWVESGEGEAGRLFSREAEHGELLEEARAFAHGFDVGNGAVARAFDLCLECPPRADITSPEYLAQYLVDEGHVAVTAEVFTRHGARAEIEVQQETTKVISDFVTEVRAARSASDRSRPLAFSYVLEGEPAGPVYIDAGGRVRYWDSQSASRLMIAAAQLGTSFTSKDGTPGFRPSHQLPPTVVQGVFETLKGHGALPPLHYVGREPVLTREGRVVSKPGYDMASKAFVTLPHRDRTRWAREYAVPEKPTLAEAQAAFEMLDDELLWDFNFATPGDRARAMVYLLTCVGRPLLNGSPLFLANAADRGAGKSYLLLIGRLLATGTPAATSFRVGGFNDDETEKRLVALLMAGGRFLHCDEVPRGAKLSGLIVTELPTAIDGEQERRKLGSNDAVKQTGVIATMAGNNVELGGDYNRRVIEVRLGSFGTSSPIARTGYRHPSLPKYIAENRPMLVAAAHTVLLYGLQNPVETPGYGFSHNWAATVLGALTHVTNEAGVPVHEAAMDGFFEKVDEDDELGEEWGPLLEYLWDRRGEARRTAADIRQDARTPHQGQQRPDLPASLGLVNPMLSESAQATAWGKAMRAVLGTGIPYRGTRYVLQAVKKAATSKKSNFYFITATVEGERRIPGRAAEPEATAA</sequence>
<dbReference type="RefSeq" id="WP_182514817.1">
    <property type="nucleotide sequence ID" value="NZ_JACGXP010000001.1"/>
</dbReference>
<dbReference type="Proteomes" id="UP000590225">
    <property type="component" value="Unassembled WGS sequence"/>
</dbReference>
<evidence type="ECO:0000313" key="1">
    <source>
        <dbReference type="EMBL" id="MBA8988850.1"/>
    </source>
</evidence>
<dbReference type="EMBL" id="JACGXP010000001">
    <property type="protein sequence ID" value="MBA8988850.1"/>
    <property type="molecule type" value="Genomic_DNA"/>
</dbReference>
<evidence type="ECO:0000313" key="2">
    <source>
        <dbReference type="Proteomes" id="UP000590225"/>
    </source>
</evidence>
<dbReference type="AlphaFoldDB" id="A0AAW3T0Y5"/>
<reference evidence="1 2" key="1">
    <citation type="submission" date="2020-07" db="EMBL/GenBank/DDBJ databases">
        <title>Above-ground endophytic microbial communities from plants in different locations in the United States.</title>
        <authorList>
            <person name="Frank C."/>
        </authorList>
    </citation>
    <scope>NUCLEOTIDE SEQUENCE [LARGE SCALE GENOMIC DNA]</scope>
    <source>
        <strain evidence="1 2">WPL5_2</strain>
    </source>
</reference>